<organism evidence="14 15">
    <name type="scientific">Clostridium beijerinckii</name>
    <name type="common">Clostridium MP</name>
    <dbReference type="NCBI Taxonomy" id="1520"/>
    <lineage>
        <taxon>Bacteria</taxon>
        <taxon>Bacillati</taxon>
        <taxon>Bacillota</taxon>
        <taxon>Clostridia</taxon>
        <taxon>Eubacteriales</taxon>
        <taxon>Clostridiaceae</taxon>
        <taxon>Clostridium</taxon>
    </lineage>
</organism>
<evidence type="ECO:0000256" key="6">
    <source>
        <dbReference type="ARBA" id="ARBA00035641"/>
    </source>
</evidence>
<evidence type="ECO:0000256" key="8">
    <source>
        <dbReference type="ARBA" id="ARBA00049194"/>
    </source>
</evidence>
<dbReference type="InterPro" id="IPR016163">
    <property type="entry name" value="Ald_DH_C"/>
</dbReference>
<dbReference type="InterPro" id="IPR018211">
    <property type="entry name" value="ADH_Fe_CS"/>
</dbReference>
<dbReference type="InterPro" id="IPR044731">
    <property type="entry name" value="BDH-like"/>
</dbReference>
<dbReference type="RefSeq" id="WP_077303912.1">
    <property type="nucleotide sequence ID" value="NZ_CP016090.1"/>
</dbReference>
<dbReference type="NCBIfam" id="NF010378">
    <property type="entry name" value="PRK13805.1"/>
    <property type="match status" value="1"/>
</dbReference>
<dbReference type="Pfam" id="PF25137">
    <property type="entry name" value="ADH_Fe_C"/>
    <property type="match status" value="1"/>
</dbReference>
<evidence type="ECO:0000313" key="15">
    <source>
        <dbReference type="Proteomes" id="UP000821656"/>
    </source>
</evidence>
<evidence type="ECO:0000256" key="4">
    <source>
        <dbReference type="ARBA" id="ARBA00023027"/>
    </source>
</evidence>
<feature type="domain" description="Alcohol dehydrogenase iron-type/glycerol dehydrogenase GldA" evidence="12">
    <location>
        <begin position="456"/>
        <end position="634"/>
    </location>
</feature>
<dbReference type="FunFam" id="3.40.50.1970:FF:000002">
    <property type="entry name" value="Aldehyde-alcohol dehydrogenase"/>
    <property type="match status" value="1"/>
</dbReference>
<dbReference type="GO" id="GO:1990002">
    <property type="term" value="F:methylglyoxal reductase (NADPH) (acetol producing) activity"/>
    <property type="evidence" value="ECO:0007669"/>
    <property type="project" value="TreeGrafter"/>
</dbReference>
<evidence type="ECO:0000256" key="10">
    <source>
        <dbReference type="PIRNR" id="PIRNR000111"/>
    </source>
</evidence>
<proteinExistence type="inferred from homology"/>
<dbReference type="InterPro" id="IPR016162">
    <property type="entry name" value="Ald_DH_N"/>
</dbReference>
<comment type="similarity">
    <text evidence="6 10">In the N-terminal section; belongs to the aldehyde dehydrogenase family.</text>
</comment>
<dbReference type="PROSITE" id="PS00913">
    <property type="entry name" value="ADH_IRON_1"/>
    <property type="match status" value="1"/>
</dbReference>
<sequence>MRVTNPEELTKRIEQIREAQREFAKFSQEEVDEIFRQAAMAANNARITLAKMAVEESGMGIVEDKVIKNHFAAEYIYNQYKDTKTCGVIERDEMFGITHIAEPIGVIAAIVPTTNPTSTAIFKTLIALKTRNGIIISPHPRAKNSTIAAAKIVLEAAERAGAPKGIIGWIDEPSIELSRNVMAESDIILATGGPGMVRAAYSSGKPAIGVGAGNTPAIIDDTAHIKMAVNSILLSKTFDNGVVCASEQSIIAMESVYDEVIKELDERGAYILRGEEIDKVRRIILDSKGSLNSEIVGQSAYKIAKMAGVEVSEAVKVLIGEVESPELEEPFSHEKLSPILGMYKAKTFDDALRLASRMIELGGFGHTSILYTNQVESVDRIEKFGVAMKTARTLINMPASQGAIGDIYNFKLAPSLTLGCGSWGGNSISENVGPKHLINVKRIAERRENMLWFRVPDKIYFKFGCLPIALEELNAMKKKRAFIVTDRVLFDLGYTHKIIDILSENHIEYKIFSDVEPDPTLKAANLGADAMRDFNPDVIIAIGGGSPMDAAKIMWVMYEHPDVRFEDLAMRFMDIRKRVYEFPPMGEKAILVAIPTSAGTGSEVTPFAVITDQQTGVKYPLADYALTPNMAIIDAELMMSMPKGLTAASGIDALVHAIEAYVSVLASEYTNGLALEAIRLTFKYLPHAYNEGTTNIKAREKMAHASSVAGMAFANAFLGICHSMAHKLGAFHHVPHGIANALLIDEVIRFNATDAPRKQAAFPQYKYPNAGWRYARIADYLNLGGNTEEEKVELLIKAIDDLKAKVGIPKSIKEFGVSEEKFYASMDEMVEQAFDDQCTGANPRYPLMSEIKEMYIKSYNGRNK</sequence>
<evidence type="ECO:0000256" key="2">
    <source>
        <dbReference type="ARBA" id="ARBA00023002"/>
    </source>
</evidence>
<dbReference type="GO" id="GO:0004029">
    <property type="term" value="F:aldehyde dehydrogenase (NAD+) activity"/>
    <property type="evidence" value="ECO:0007669"/>
    <property type="project" value="UniProtKB-EC"/>
</dbReference>
<keyword evidence="2 10" id="KW-0560">Oxidoreductase</keyword>
<dbReference type="Gene3D" id="1.20.1090.10">
    <property type="entry name" value="Dehydroquinate synthase-like - alpha domain"/>
    <property type="match status" value="1"/>
</dbReference>
<dbReference type="SUPFAM" id="SSF56796">
    <property type="entry name" value="Dehydroquinate synthase-like"/>
    <property type="match status" value="1"/>
</dbReference>
<comment type="caution">
    <text evidence="14">The sequence shown here is derived from an EMBL/GenBank/DDBJ whole genome shotgun (WGS) entry which is preliminary data.</text>
</comment>
<evidence type="ECO:0000256" key="1">
    <source>
        <dbReference type="ARBA" id="ARBA00001954"/>
    </source>
</evidence>
<dbReference type="PANTHER" id="PTHR43633:SF1">
    <property type="entry name" value="ALCOHOL DEHYDROGENASE YQHD"/>
    <property type="match status" value="1"/>
</dbReference>
<accession>A0A9Q5D538</accession>
<dbReference type="InterPro" id="IPR012079">
    <property type="entry name" value="Bifunc_Ald-ADH"/>
</dbReference>
<evidence type="ECO:0000256" key="7">
    <source>
        <dbReference type="ARBA" id="ARBA00035645"/>
    </source>
</evidence>
<feature type="domain" description="Aldehyde dehydrogenase" evidence="11">
    <location>
        <begin position="5"/>
        <end position="396"/>
    </location>
</feature>
<comment type="catalytic activity">
    <reaction evidence="8">
        <text>an aldehyde + NAD(+) + H2O = a carboxylate + NADH + 2 H(+)</text>
        <dbReference type="Rhea" id="RHEA:16185"/>
        <dbReference type="ChEBI" id="CHEBI:15377"/>
        <dbReference type="ChEBI" id="CHEBI:15378"/>
        <dbReference type="ChEBI" id="CHEBI:17478"/>
        <dbReference type="ChEBI" id="CHEBI:29067"/>
        <dbReference type="ChEBI" id="CHEBI:57540"/>
        <dbReference type="ChEBI" id="CHEBI:57945"/>
        <dbReference type="EC" id="1.2.1.3"/>
    </reaction>
</comment>
<dbReference type="Pfam" id="PF00171">
    <property type="entry name" value="Aldedh"/>
    <property type="match status" value="1"/>
</dbReference>
<dbReference type="GO" id="GO:0008774">
    <property type="term" value="F:acetaldehyde dehydrogenase (acetylating) activity"/>
    <property type="evidence" value="ECO:0007669"/>
    <property type="project" value="UniProtKB-UniRule"/>
</dbReference>
<dbReference type="InterPro" id="IPR001670">
    <property type="entry name" value="ADH_Fe/GldA"/>
</dbReference>
<dbReference type="EMBL" id="JABSXK010000001">
    <property type="protein sequence ID" value="NRV08722.1"/>
    <property type="molecule type" value="Genomic_DNA"/>
</dbReference>
<dbReference type="GO" id="GO:0005829">
    <property type="term" value="C:cytosol"/>
    <property type="evidence" value="ECO:0007669"/>
    <property type="project" value="TreeGrafter"/>
</dbReference>
<feature type="domain" description="Fe-containing alcohol dehydrogenase-like C-terminal" evidence="13">
    <location>
        <begin position="646"/>
        <end position="858"/>
    </location>
</feature>
<evidence type="ECO:0000259" key="13">
    <source>
        <dbReference type="Pfam" id="PF25137"/>
    </source>
</evidence>
<dbReference type="InterPro" id="IPR015590">
    <property type="entry name" value="Aldehyde_DH_dom"/>
</dbReference>
<dbReference type="Gene3D" id="3.40.605.10">
    <property type="entry name" value="Aldehyde Dehydrogenase, Chain A, domain 1"/>
    <property type="match status" value="1"/>
</dbReference>
<dbReference type="Gene3D" id="3.40.50.1970">
    <property type="match status" value="1"/>
</dbReference>
<comment type="similarity">
    <text evidence="7 10">In the C-terminal section; belongs to the iron-containing alcohol dehydrogenase family.</text>
</comment>
<evidence type="ECO:0000259" key="11">
    <source>
        <dbReference type="Pfam" id="PF00171"/>
    </source>
</evidence>
<dbReference type="PANTHER" id="PTHR43633">
    <property type="entry name" value="ALCOHOL DEHYDROGENASE YQHD"/>
    <property type="match status" value="1"/>
</dbReference>
<dbReference type="GO" id="GO:1990362">
    <property type="term" value="F:butanol dehydrogenase (NAD+) activity"/>
    <property type="evidence" value="ECO:0007669"/>
    <property type="project" value="InterPro"/>
</dbReference>
<dbReference type="GO" id="GO:0008106">
    <property type="term" value="F:alcohol dehydrogenase (NADP+) activity"/>
    <property type="evidence" value="ECO:0007669"/>
    <property type="project" value="TreeGrafter"/>
</dbReference>
<evidence type="ECO:0000313" key="14">
    <source>
        <dbReference type="EMBL" id="NRV08722.1"/>
    </source>
</evidence>
<keyword evidence="5" id="KW-0511">Multifunctional enzyme</keyword>
<dbReference type="GO" id="GO:0006066">
    <property type="term" value="P:alcohol metabolic process"/>
    <property type="evidence" value="ECO:0007669"/>
    <property type="project" value="InterPro"/>
</dbReference>
<dbReference type="PROSITE" id="PS00060">
    <property type="entry name" value="ADH_IRON_2"/>
    <property type="match status" value="1"/>
</dbReference>
<dbReference type="InterPro" id="IPR016161">
    <property type="entry name" value="Ald_DH/histidinol_DH"/>
</dbReference>
<keyword evidence="4" id="KW-0520">NAD</keyword>
<dbReference type="SUPFAM" id="SSF53720">
    <property type="entry name" value="ALDH-like"/>
    <property type="match status" value="1"/>
</dbReference>
<evidence type="ECO:0000256" key="5">
    <source>
        <dbReference type="ARBA" id="ARBA00023268"/>
    </source>
</evidence>
<reference evidence="14" key="1">
    <citation type="submission" date="2020-05" db="EMBL/GenBank/DDBJ databases">
        <title>Genomic insights into acetone-butanol-ethanol (ABE) fermentation by sequencing solventogenic clostridia strains.</title>
        <authorList>
            <person name="Brown S."/>
        </authorList>
    </citation>
    <scope>NUCLEOTIDE SEQUENCE</scope>
    <source>
        <strain evidence="14">DJ126</strain>
    </source>
</reference>
<dbReference type="GO" id="GO:0046872">
    <property type="term" value="F:metal ion binding"/>
    <property type="evidence" value="ECO:0007669"/>
    <property type="project" value="InterPro"/>
</dbReference>
<evidence type="ECO:0000256" key="3">
    <source>
        <dbReference type="ARBA" id="ARBA00023004"/>
    </source>
</evidence>
<dbReference type="FunFam" id="1.20.1090.10:FF:000001">
    <property type="entry name" value="Aldehyde-alcohol dehydrogenase"/>
    <property type="match status" value="1"/>
</dbReference>
<dbReference type="Gene3D" id="3.40.309.10">
    <property type="entry name" value="Aldehyde Dehydrogenase, Chain A, domain 2"/>
    <property type="match status" value="1"/>
</dbReference>
<comment type="cofactor">
    <cofactor evidence="1">
        <name>Fe(2+)</name>
        <dbReference type="ChEBI" id="CHEBI:29033"/>
    </cofactor>
</comment>
<dbReference type="GO" id="GO:0015976">
    <property type="term" value="P:carbon utilization"/>
    <property type="evidence" value="ECO:0007669"/>
    <property type="project" value="InterPro"/>
</dbReference>
<dbReference type="InterPro" id="IPR034789">
    <property type="entry name" value="AAD_C"/>
</dbReference>
<evidence type="ECO:0000259" key="12">
    <source>
        <dbReference type="Pfam" id="PF00465"/>
    </source>
</evidence>
<dbReference type="AlphaFoldDB" id="A0A9Q5D538"/>
<gene>
    <name evidence="14" type="ORF">DFH45_001685</name>
</gene>
<evidence type="ECO:0000256" key="9">
    <source>
        <dbReference type="ARBA" id="ARBA00074764"/>
    </source>
</evidence>
<dbReference type="CDD" id="cd08178">
    <property type="entry name" value="AAD_C"/>
    <property type="match status" value="1"/>
</dbReference>
<dbReference type="PIRSF" id="PIRSF000111">
    <property type="entry name" value="ALDH_ADH"/>
    <property type="match status" value="1"/>
</dbReference>
<protein>
    <recommendedName>
        <fullName evidence="9 10">Aldehyde-alcohol dehydrogenase</fullName>
    </recommendedName>
</protein>
<dbReference type="CDD" id="cd07122">
    <property type="entry name" value="ALDH_F20_ACDH"/>
    <property type="match status" value="1"/>
</dbReference>
<dbReference type="InterPro" id="IPR056798">
    <property type="entry name" value="ADH_Fe_C"/>
</dbReference>
<dbReference type="Pfam" id="PF00465">
    <property type="entry name" value="Fe-ADH"/>
    <property type="match status" value="1"/>
</dbReference>
<name>A0A9Q5D538_CLOBE</name>
<dbReference type="Proteomes" id="UP000821656">
    <property type="component" value="Unassembled WGS sequence"/>
</dbReference>
<keyword evidence="3" id="KW-0408">Iron</keyword>
<dbReference type="FunFam" id="3.40.309.10:FF:000007">
    <property type="entry name" value="Aldehyde-alcohol dehydrogenase"/>
    <property type="match status" value="1"/>
</dbReference>